<dbReference type="Proteomes" id="UP001217485">
    <property type="component" value="Unassembled WGS sequence"/>
</dbReference>
<evidence type="ECO:0000256" key="1">
    <source>
        <dbReference type="SAM" id="SignalP"/>
    </source>
</evidence>
<feature type="chain" id="PRO_5046468819" description="Secreted protein" evidence="1">
    <location>
        <begin position="21"/>
        <end position="125"/>
    </location>
</feature>
<protein>
    <recommendedName>
        <fullName evidence="4">Secreted protein</fullName>
    </recommendedName>
</protein>
<sequence>MKNTLRAALAVLSLASGLLAGCVVAPEEATTPEETTAVTEALVNNGGGTGSLSWWCSEDGSCTCEGGTLSSDCWGLSPYCIDRFECRINPPYLCYCHWKAVRQTPGVKATTGTVGNATVGTAISP</sequence>
<feature type="signal peptide" evidence="1">
    <location>
        <begin position="1"/>
        <end position="20"/>
    </location>
</feature>
<dbReference type="PROSITE" id="PS51257">
    <property type="entry name" value="PROKAR_LIPOPROTEIN"/>
    <property type="match status" value="1"/>
</dbReference>
<reference evidence="2 3" key="1">
    <citation type="submission" date="2023-01" db="EMBL/GenBank/DDBJ databases">
        <title>Minimal conservation of predation-associated metabolite biosynthetic gene clusters underscores biosynthetic potential of Myxococcota including descriptions for ten novel species: Archangium lansinium sp. nov., Myxococcus landrumus sp. nov., Nannocystis bai.</title>
        <authorList>
            <person name="Ahearne A."/>
            <person name="Stevens C."/>
            <person name="Dowd S."/>
        </authorList>
    </citation>
    <scope>NUCLEOTIDE SEQUENCE [LARGE SCALE GENOMIC DNA]</scope>
    <source>
        <strain evidence="2 3">WIWO2</strain>
    </source>
</reference>
<organism evidence="2 3">
    <name type="scientific">Sorangium atrum</name>
    <dbReference type="NCBI Taxonomy" id="2995308"/>
    <lineage>
        <taxon>Bacteria</taxon>
        <taxon>Pseudomonadati</taxon>
        <taxon>Myxococcota</taxon>
        <taxon>Polyangia</taxon>
        <taxon>Polyangiales</taxon>
        <taxon>Polyangiaceae</taxon>
        <taxon>Sorangium</taxon>
    </lineage>
</organism>
<dbReference type="RefSeq" id="WP_272103086.1">
    <property type="nucleotide sequence ID" value="NZ_JAQNDK010000006.1"/>
</dbReference>
<name>A0ABT5CEY5_9BACT</name>
<accession>A0ABT5CEY5</accession>
<dbReference type="EMBL" id="JAQNDK010000006">
    <property type="protein sequence ID" value="MDC0684965.1"/>
    <property type="molecule type" value="Genomic_DNA"/>
</dbReference>
<proteinExistence type="predicted"/>
<evidence type="ECO:0008006" key="4">
    <source>
        <dbReference type="Google" id="ProtNLM"/>
    </source>
</evidence>
<gene>
    <name evidence="2" type="ORF">POL72_45040</name>
</gene>
<keyword evidence="1" id="KW-0732">Signal</keyword>
<comment type="caution">
    <text evidence="2">The sequence shown here is derived from an EMBL/GenBank/DDBJ whole genome shotgun (WGS) entry which is preliminary data.</text>
</comment>
<evidence type="ECO:0000313" key="3">
    <source>
        <dbReference type="Proteomes" id="UP001217485"/>
    </source>
</evidence>
<evidence type="ECO:0000313" key="2">
    <source>
        <dbReference type="EMBL" id="MDC0684965.1"/>
    </source>
</evidence>
<keyword evidence="3" id="KW-1185">Reference proteome</keyword>